<dbReference type="SUPFAM" id="SSF49749">
    <property type="entry name" value="Group II dsDNA viruses VP"/>
    <property type="match status" value="2"/>
</dbReference>
<feature type="domain" description="Major capsid protein C-terminal" evidence="1">
    <location>
        <begin position="192"/>
        <end position="339"/>
    </location>
</feature>
<organism evidence="3">
    <name type="scientific">viral metagenome</name>
    <dbReference type="NCBI Taxonomy" id="1070528"/>
    <lineage>
        <taxon>unclassified sequences</taxon>
        <taxon>metagenomes</taxon>
        <taxon>organismal metagenomes</taxon>
    </lineage>
</organism>
<dbReference type="InterPro" id="IPR016112">
    <property type="entry name" value="VP_dsDNA_II"/>
</dbReference>
<dbReference type="Gene3D" id="2.70.9.10">
    <property type="entry name" value="Adenovirus Type 2 Hexon, domain 4"/>
    <property type="match status" value="1"/>
</dbReference>
<proteinExistence type="predicted"/>
<feature type="domain" description="Major capsid protein N-terminal" evidence="2">
    <location>
        <begin position="25"/>
        <end position="172"/>
    </location>
</feature>
<dbReference type="EMBL" id="MN739459">
    <property type="protein sequence ID" value="QHT05785.1"/>
    <property type="molecule type" value="Genomic_DNA"/>
</dbReference>
<evidence type="ECO:0000313" key="3">
    <source>
        <dbReference type="EMBL" id="QHT05785.1"/>
    </source>
</evidence>
<evidence type="ECO:0000259" key="2">
    <source>
        <dbReference type="Pfam" id="PF16903"/>
    </source>
</evidence>
<reference evidence="3" key="1">
    <citation type="journal article" date="2020" name="Nature">
        <title>Giant virus diversity and host interactions through global metagenomics.</title>
        <authorList>
            <person name="Schulz F."/>
            <person name="Roux S."/>
            <person name="Paez-Espino D."/>
            <person name="Jungbluth S."/>
            <person name="Walsh D.A."/>
            <person name="Denef V.J."/>
            <person name="McMahon K.D."/>
            <person name="Konstantinidis K.T."/>
            <person name="Eloe-Fadrosh E.A."/>
            <person name="Kyrpides N.C."/>
            <person name="Woyke T."/>
        </authorList>
    </citation>
    <scope>NUCLEOTIDE SEQUENCE</scope>
    <source>
        <strain evidence="3">GVMAG-M-3300021389-45</strain>
    </source>
</reference>
<dbReference type="GO" id="GO:0005198">
    <property type="term" value="F:structural molecule activity"/>
    <property type="evidence" value="ECO:0007669"/>
    <property type="project" value="InterPro"/>
</dbReference>
<evidence type="ECO:0000259" key="1">
    <source>
        <dbReference type="Pfam" id="PF04451"/>
    </source>
</evidence>
<sequence length="344" mass="38494">MSSGIVQLIAIGAQDEHIIGEPEISFFTSTFKRHSNFSQSVEKQTIQGAVKGNSMSSIKFERNGDLLGYTYFTIDDNAQAIDLQDWGDVIDKVELLVAGQVIDVQDYDFSENIAVDMYAQNVSKSSNGVHPGASARSYFYPLRFFFCEGPQSAIPLVALPYSTVELRIYWGPQAGNYNVDAYANYYYLDTEERGIMASRAHDILITQVQKSVPSGELVQELTFNHPVKYIACANTNMESTLTSVDNKLKISINGTDLSSFKWAKPHFVDVQHYYHTNFVTSPDCFLHSFCLNTSSLQPSGSLNFSRVESVKIHSESREIIDPIYAVNYNILRVNNGMAGLRYAN</sequence>
<accession>A0A6C0CQP7</accession>
<dbReference type="InterPro" id="IPR038519">
    <property type="entry name" value="MCP_C_sf"/>
</dbReference>
<protein>
    <recommendedName>
        <fullName evidence="4">Major capsid protein N-terminal domain-containing protein</fullName>
    </recommendedName>
</protein>
<name>A0A6C0CQP7_9ZZZZ</name>
<evidence type="ECO:0008006" key="4">
    <source>
        <dbReference type="Google" id="ProtNLM"/>
    </source>
</evidence>
<dbReference type="InterPro" id="IPR007542">
    <property type="entry name" value="MCP_C"/>
</dbReference>
<dbReference type="Pfam" id="PF04451">
    <property type="entry name" value="Capsid_NCLDV"/>
    <property type="match status" value="1"/>
</dbReference>
<dbReference type="Gene3D" id="2.70.9.20">
    <property type="entry name" value="Major capsid protein Vp54"/>
    <property type="match status" value="1"/>
</dbReference>
<dbReference type="Pfam" id="PF16903">
    <property type="entry name" value="Capsid_N"/>
    <property type="match status" value="1"/>
</dbReference>
<dbReference type="InterPro" id="IPR031654">
    <property type="entry name" value="Capsid_N"/>
</dbReference>
<dbReference type="AlphaFoldDB" id="A0A6C0CQP7"/>